<evidence type="ECO:0000313" key="2">
    <source>
        <dbReference type="Proteomes" id="UP000807504"/>
    </source>
</evidence>
<comment type="caution">
    <text evidence="1">The sequence shown here is derived from an EMBL/GenBank/DDBJ whole genome shotgun (WGS) entry which is preliminary data.</text>
</comment>
<evidence type="ECO:0000313" key="1">
    <source>
        <dbReference type="EMBL" id="KAF8788931.1"/>
    </source>
</evidence>
<organism evidence="1 2">
    <name type="scientific">Argiope bruennichi</name>
    <name type="common">Wasp spider</name>
    <name type="synonym">Aranea bruennichi</name>
    <dbReference type="NCBI Taxonomy" id="94029"/>
    <lineage>
        <taxon>Eukaryota</taxon>
        <taxon>Metazoa</taxon>
        <taxon>Ecdysozoa</taxon>
        <taxon>Arthropoda</taxon>
        <taxon>Chelicerata</taxon>
        <taxon>Arachnida</taxon>
        <taxon>Araneae</taxon>
        <taxon>Araneomorphae</taxon>
        <taxon>Entelegynae</taxon>
        <taxon>Araneoidea</taxon>
        <taxon>Araneidae</taxon>
        <taxon>Argiope</taxon>
    </lineage>
</organism>
<dbReference type="AlphaFoldDB" id="A0A8T0FDD9"/>
<accession>A0A8T0FDD9</accession>
<reference evidence="1" key="1">
    <citation type="journal article" date="2020" name="bioRxiv">
        <title>Chromosome-level reference genome of the European wasp spider Argiope bruennichi: a resource for studies on range expansion and evolutionary adaptation.</title>
        <authorList>
            <person name="Sheffer M.M."/>
            <person name="Hoppe A."/>
            <person name="Krehenwinkel H."/>
            <person name="Uhl G."/>
            <person name="Kuss A.W."/>
            <person name="Jensen L."/>
            <person name="Jensen C."/>
            <person name="Gillespie R.G."/>
            <person name="Hoff K.J."/>
            <person name="Prost S."/>
        </authorList>
    </citation>
    <scope>NUCLEOTIDE SEQUENCE</scope>
</reference>
<gene>
    <name evidence="1" type="ORF">HNY73_006919</name>
</gene>
<name>A0A8T0FDD9_ARGBR</name>
<keyword evidence="2" id="KW-1185">Reference proteome</keyword>
<dbReference type="EMBL" id="JABXBU010000012">
    <property type="protein sequence ID" value="KAF8788931.1"/>
    <property type="molecule type" value="Genomic_DNA"/>
</dbReference>
<protein>
    <submittedName>
        <fullName evidence="1">Uncharacterized protein</fullName>
    </submittedName>
</protein>
<dbReference type="Proteomes" id="UP000807504">
    <property type="component" value="Unassembled WGS sequence"/>
</dbReference>
<reference evidence="1" key="2">
    <citation type="submission" date="2020-06" db="EMBL/GenBank/DDBJ databases">
        <authorList>
            <person name="Sheffer M."/>
        </authorList>
    </citation>
    <scope>NUCLEOTIDE SEQUENCE</scope>
</reference>
<sequence length="73" mass="8174">MSTVWCSLEKLCIFTLNILCLYKKNSRNFSKFLSMYQIHLGSGIVYGSNPTFSESGTVQNTQHSRSSCNNSGN</sequence>
<proteinExistence type="predicted"/>